<evidence type="ECO:0000256" key="1">
    <source>
        <dbReference type="SAM" id="MobiDB-lite"/>
    </source>
</evidence>
<feature type="region of interest" description="Disordered" evidence="1">
    <location>
        <begin position="1"/>
        <end position="76"/>
    </location>
</feature>
<feature type="region of interest" description="Disordered" evidence="1">
    <location>
        <begin position="208"/>
        <end position="329"/>
    </location>
</feature>
<evidence type="ECO:0000313" key="3">
    <source>
        <dbReference type="Proteomes" id="UP000308549"/>
    </source>
</evidence>
<sequence>MLCLQDSAKGSGPSPQLYRYRDRRQDGLYSVPPPRTASTQHLYDRGIPPPTTKVEKRRARQTVYGPPVKPSQDTPPQFWGVRLPYFENFEFRNVDRMLNGRPRKGRKPKAGKRKKQIAVDIHGNDITEKLNVGRNAVWTTLEEREQDRSETMNVEQGLVFDLRPQASEANETGLLKGRGRKRKMLESEAEGRARQKAYRRQKMLLAGRSSEPVYVPPDAPEPAGPAVEAEPKAGAAAVAGETIDDRAEQTVAAVRERSDRKPDTKAAALAPDAEETGEVTGGAQPTASTRKGSASVEKWVEQVASTSTAEMEDVGATDHEELWRMHPGP</sequence>
<gene>
    <name evidence="2" type="ORF">B0A50_05651</name>
</gene>
<dbReference type="Proteomes" id="UP000308549">
    <property type="component" value="Unassembled WGS sequence"/>
</dbReference>
<feature type="compositionally biased region" description="Basic and acidic residues" evidence="1">
    <location>
        <begin position="316"/>
        <end position="329"/>
    </location>
</feature>
<protein>
    <submittedName>
        <fullName evidence="2">Uncharacterized protein</fullName>
    </submittedName>
</protein>
<feature type="compositionally biased region" description="Polar residues" evidence="1">
    <location>
        <begin position="283"/>
        <end position="292"/>
    </location>
</feature>
<evidence type="ECO:0000313" key="2">
    <source>
        <dbReference type="EMBL" id="TKA25896.1"/>
    </source>
</evidence>
<comment type="caution">
    <text evidence="2">The sequence shown here is derived from an EMBL/GenBank/DDBJ whole genome shotgun (WGS) entry which is preliminary data.</text>
</comment>
<proteinExistence type="predicted"/>
<feature type="compositionally biased region" description="Pro residues" evidence="1">
    <location>
        <begin position="214"/>
        <end position="223"/>
    </location>
</feature>
<feature type="compositionally biased region" description="Low complexity" evidence="1">
    <location>
        <begin position="224"/>
        <end position="240"/>
    </location>
</feature>
<organism evidence="2 3">
    <name type="scientific">Salinomyces thailandicus</name>
    <dbReference type="NCBI Taxonomy" id="706561"/>
    <lineage>
        <taxon>Eukaryota</taxon>
        <taxon>Fungi</taxon>
        <taxon>Dikarya</taxon>
        <taxon>Ascomycota</taxon>
        <taxon>Pezizomycotina</taxon>
        <taxon>Dothideomycetes</taxon>
        <taxon>Dothideomycetidae</taxon>
        <taxon>Mycosphaerellales</taxon>
        <taxon>Teratosphaeriaceae</taxon>
        <taxon>Salinomyces</taxon>
    </lineage>
</organism>
<name>A0A4U0TV72_9PEZI</name>
<keyword evidence="3" id="KW-1185">Reference proteome</keyword>
<feature type="compositionally biased region" description="Basic and acidic residues" evidence="1">
    <location>
        <begin position="243"/>
        <end position="264"/>
    </location>
</feature>
<dbReference type="AlphaFoldDB" id="A0A4U0TV72"/>
<accession>A0A4U0TV72</accession>
<dbReference type="EMBL" id="NAJL01000032">
    <property type="protein sequence ID" value="TKA25896.1"/>
    <property type="molecule type" value="Genomic_DNA"/>
</dbReference>
<reference evidence="2 3" key="1">
    <citation type="submission" date="2017-03" db="EMBL/GenBank/DDBJ databases">
        <title>Genomes of endolithic fungi from Antarctica.</title>
        <authorList>
            <person name="Coleine C."/>
            <person name="Masonjones S."/>
            <person name="Stajich J.E."/>
        </authorList>
    </citation>
    <scope>NUCLEOTIDE SEQUENCE [LARGE SCALE GENOMIC DNA]</scope>
    <source>
        <strain evidence="2 3">CCFEE 6315</strain>
    </source>
</reference>